<accession>A0AAN9P777</accession>
<proteinExistence type="predicted"/>
<name>A0AAN9P777_CLITE</name>
<comment type="caution">
    <text evidence="1">The sequence shown here is derived from an EMBL/GenBank/DDBJ whole genome shotgun (WGS) entry which is preliminary data.</text>
</comment>
<gene>
    <name evidence="1" type="ORF">RJT34_22447</name>
</gene>
<protein>
    <submittedName>
        <fullName evidence="1">Uncharacterized protein</fullName>
    </submittedName>
</protein>
<dbReference type="AlphaFoldDB" id="A0AAN9P777"/>
<evidence type="ECO:0000313" key="1">
    <source>
        <dbReference type="EMBL" id="KAK7287029.1"/>
    </source>
</evidence>
<reference evidence="1 2" key="1">
    <citation type="submission" date="2024-01" db="EMBL/GenBank/DDBJ databases">
        <title>The genomes of 5 underutilized Papilionoideae crops provide insights into root nodulation and disease resistance.</title>
        <authorList>
            <person name="Yuan L."/>
        </authorList>
    </citation>
    <scope>NUCLEOTIDE SEQUENCE [LARGE SCALE GENOMIC DNA]</scope>
    <source>
        <strain evidence="1">LY-2023</strain>
        <tissue evidence="1">Leaf</tissue>
    </source>
</reference>
<dbReference type="Proteomes" id="UP001359559">
    <property type="component" value="Unassembled WGS sequence"/>
</dbReference>
<organism evidence="1 2">
    <name type="scientific">Clitoria ternatea</name>
    <name type="common">Butterfly pea</name>
    <dbReference type="NCBI Taxonomy" id="43366"/>
    <lineage>
        <taxon>Eukaryota</taxon>
        <taxon>Viridiplantae</taxon>
        <taxon>Streptophyta</taxon>
        <taxon>Embryophyta</taxon>
        <taxon>Tracheophyta</taxon>
        <taxon>Spermatophyta</taxon>
        <taxon>Magnoliopsida</taxon>
        <taxon>eudicotyledons</taxon>
        <taxon>Gunneridae</taxon>
        <taxon>Pentapetalae</taxon>
        <taxon>rosids</taxon>
        <taxon>fabids</taxon>
        <taxon>Fabales</taxon>
        <taxon>Fabaceae</taxon>
        <taxon>Papilionoideae</taxon>
        <taxon>50 kb inversion clade</taxon>
        <taxon>NPAAA clade</taxon>
        <taxon>indigoferoid/millettioid clade</taxon>
        <taxon>Phaseoleae</taxon>
        <taxon>Clitoria</taxon>
    </lineage>
</organism>
<keyword evidence="2" id="KW-1185">Reference proteome</keyword>
<sequence>MGVRNLVFWNMMIDEYMMNGEVENALQVSDELPTKCSGASLVNCSCSGIVQTQFKLFLLHEIERLKMATHNTIAAFICITGALESFTIRKLEEYKGNLSGAVNTHFLEMDTHILSSPRQLLPPHNIIGTWKAKQWSCSSDPRKEEE</sequence>
<dbReference type="EMBL" id="JAYKXN010000005">
    <property type="protein sequence ID" value="KAK7287029.1"/>
    <property type="molecule type" value="Genomic_DNA"/>
</dbReference>
<evidence type="ECO:0000313" key="2">
    <source>
        <dbReference type="Proteomes" id="UP001359559"/>
    </source>
</evidence>